<feature type="domain" description="HTH cro/C1-type" evidence="1">
    <location>
        <begin position="37"/>
        <end position="83"/>
    </location>
</feature>
<reference evidence="2 3" key="1">
    <citation type="submission" date="2016-10" db="EMBL/GenBank/DDBJ databases">
        <authorList>
            <person name="de Groot N.N."/>
        </authorList>
    </citation>
    <scope>NUCLEOTIDE SEQUENCE [LARGE SCALE GENOMIC DNA]</scope>
    <source>
        <strain evidence="2 3">DSM 19033</strain>
    </source>
</reference>
<dbReference type="SMART" id="SM00530">
    <property type="entry name" value="HTH_XRE"/>
    <property type="match status" value="1"/>
</dbReference>
<evidence type="ECO:0000259" key="1">
    <source>
        <dbReference type="PROSITE" id="PS50943"/>
    </source>
</evidence>
<sequence length="171" mass="19473">MQSDIFLKAKEKIRPEQRMFIAKNMSLIDQIFSILDEKGWSQKILANKLGKSESEVSKWLSGLHNFTLKSISKLESVLEQDLLITPLSISGKFTAQLEVHATKVYSDVVGCFTDQPTTIAYRQHLDITSNGKQTLILKEKKMIFDKPSAIVYNRILLSPRKHRLSDEYSAA</sequence>
<dbReference type="Proteomes" id="UP000198850">
    <property type="component" value="Unassembled WGS sequence"/>
</dbReference>
<keyword evidence="3" id="KW-1185">Reference proteome</keyword>
<dbReference type="GO" id="GO:0003677">
    <property type="term" value="F:DNA binding"/>
    <property type="evidence" value="ECO:0007669"/>
    <property type="project" value="InterPro"/>
</dbReference>
<protein>
    <submittedName>
        <fullName evidence="2">Helix-turn-helix</fullName>
    </submittedName>
</protein>
<dbReference type="PROSITE" id="PS50943">
    <property type="entry name" value="HTH_CROC1"/>
    <property type="match status" value="1"/>
</dbReference>
<dbReference type="SUPFAM" id="SSF47413">
    <property type="entry name" value="lambda repressor-like DNA-binding domains"/>
    <property type="match status" value="1"/>
</dbReference>
<dbReference type="STRING" id="425514.SAMN05443550_113134"/>
<dbReference type="Gene3D" id="1.10.260.40">
    <property type="entry name" value="lambda repressor-like DNA-binding domains"/>
    <property type="match status" value="1"/>
</dbReference>
<dbReference type="CDD" id="cd00093">
    <property type="entry name" value="HTH_XRE"/>
    <property type="match status" value="1"/>
</dbReference>
<proteinExistence type="predicted"/>
<accession>A0A1H4H6K7</accession>
<dbReference type="RefSeq" id="WP_090559609.1">
    <property type="nucleotide sequence ID" value="NZ_FNRA01000013.1"/>
</dbReference>
<name>A0A1H4H6K7_9SPHI</name>
<gene>
    <name evidence="2" type="ORF">SAMN05443550_113134</name>
</gene>
<dbReference type="EMBL" id="FNRA01000013">
    <property type="protein sequence ID" value="SEB17050.1"/>
    <property type="molecule type" value="Genomic_DNA"/>
</dbReference>
<dbReference type="AlphaFoldDB" id="A0A1H4H6K7"/>
<evidence type="ECO:0000313" key="3">
    <source>
        <dbReference type="Proteomes" id="UP000198850"/>
    </source>
</evidence>
<dbReference type="OrthoDB" id="770730at2"/>
<evidence type="ECO:0000313" key="2">
    <source>
        <dbReference type="EMBL" id="SEB17050.1"/>
    </source>
</evidence>
<dbReference type="Pfam" id="PF01381">
    <property type="entry name" value="HTH_3"/>
    <property type="match status" value="1"/>
</dbReference>
<organism evidence="2 3">
    <name type="scientific">Pedobacter hartonius</name>
    <dbReference type="NCBI Taxonomy" id="425514"/>
    <lineage>
        <taxon>Bacteria</taxon>
        <taxon>Pseudomonadati</taxon>
        <taxon>Bacteroidota</taxon>
        <taxon>Sphingobacteriia</taxon>
        <taxon>Sphingobacteriales</taxon>
        <taxon>Sphingobacteriaceae</taxon>
        <taxon>Pedobacter</taxon>
    </lineage>
</organism>
<dbReference type="InterPro" id="IPR010982">
    <property type="entry name" value="Lambda_DNA-bd_dom_sf"/>
</dbReference>
<dbReference type="InterPro" id="IPR001387">
    <property type="entry name" value="Cro/C1-type_HTH"/>
</dbReference>